<evidence type="ECO:0000256" key="11">
    <source>
        <dbReference type="SAM" id="Phobius"/>
    </source>
</evidence>
<evidence type="ECO:0000256" key="9">
    <source>
        <dbReference type="PIRSR" id="PIRSR000296-2"/>
    </source>
</evidence>
<feature type="region of interest" description="Disordered" evidence="10">
    <location>
        <begin position="1"/>
        <end position="20"/>
    </location>
</feature>
<dbReference type="Pfam" id="PF00199">
    <property type="entry name" value="Catalase"/>
    <property type="match status" value="1"/>
</dbReference>
<dbReference type="Proteomes" id="UP000246058">
    <property type="component" value="Chromosome"/>
</dbReference>
<dbReference type="GO" id="GO:0042542">
    <property type="term" value="P:response to hydrogen peroxide"/>
    <property type="evidence" value="ECO:0007669"/>
    <property type="project" value="TreeGrafter"/>
</dbReference>
<organism evidence="13 14">
    <name type="scientific">Methylobacterium radiodurans</name>
    <dbReference type="NCBI Taxonomy" id="2202828"/>
    <lineage>
        <taxon>Bacteria</taxon>
        <taxon>Pseudomonadati</taxon>
        <taxon>Pseudomonadota</taxon>
        <taxon>Alphaproteobacteria</taxon>
        <taxon>Hyphomicrobiales</taxon>
        <taxon>Methylobacteriaceae</taxon>
        <taxon>Methylobacterium</taxon>
    </lineage>
</organism>
<keyword evidence="6 7" id="KW-0408">Iron</keyword>
<evidence type="ECO:0000256" key="6">
    <source>
        <dbReference type="ARBA" id="ARBA00023004"/>
    </source>
</evidence>
<evidence type="ECO:0000256" key="4">
    <source>
        <dbReference type="ARBA" id="ARBA00022723"/>
    </source>
</evidence>
<dbReference type="EC" id="1.11.1.-" evidence="7"/>
<keyword evidence="11" id="KW-1133">Transmembrane helix</keyword>
<keyword evidence="4 7" id="KW-0479">Metal-binding</keyword>
<keyword evidence="3 7" id="KW-0349">Heme</keyword>
<dbReference type="InterPro" id="IPR011614">
    <property type="entry name" value="Catalase_core"/>
</dbReference>
<feature type="transmembrane region" description="Helical" evidence="11">
    <location>
        <begin position="25"/>
        <end position="47"/>
    </location>
</feature>
<feature type="binding site" description="axial binding residue" evidence="9">
    <location>
        <position position="340"/>
    </location>
    <ligand>
        <name>heme</name>
        <dbReference type="ChEBI" id="CHEBI:30413"/>
    </ligand>
    <ligandPart>
        <name>Fe</name>
        <dbReference type="ChEBI" id="CHEBI:18248"/>
    </ligandPart>
</feature>
<evidence type="ECO:0000256" key="10">
    <source>
        <dbReference type="SAM" id="MobiDB-lite"/>
    </source>
</evidence>
<comment type="similarity">
    <text evidence="1 7">Belongs to the catalase family.</text>
</comment>
<dbReference type="OrthoDB" id="255727at2"/>
<evidence type="ECO:0000313" key="13">
    <source>
        <dbReference type="EMBL" id="AWN35084.1"/>
    </source>
</evidence>
<evidence type="ECO:0000256" key="2">
    <source>
        <dbReference type="ARBA" id="ARBA00022559"/>
    </source>
</evidence>
<dbReference type="RefSeq" id="WP_109950215.1">
    <property type="nucleotide sequence ID" value="NZ_CP029551.1"/>
</dbReference>
<evidence type="ECO:0000259" key="12">
    <source>
        <dbReference type="SMART" id="SM01060"/>
    </source>
</evidence>
<dbReference type="AlphaFoldDB" id="A0A2U8VN92"/>
<dbReference type="GO" id="GO:0046872">
    <property type="term" value="F:metal ion binding"/>
    <property type="evidence" value="ECO:0007669"/>
    <property type="project" value="UniProtKB-KW"/>
</dbReference>
<dbReference type="GO" id="GO:0005737">
    <property type="term" value="C:cytoplasm"/>
    <property type="evidence" value="ECO:0007669"/>
    <property type="project" value="TreeGrafter"/>
</dbReference>
<evidence type="ECO:0000256" key="5">
    <source>
        <dbReference type="ARBA" id="ARBA00023002"/>
    </source>
</evidence>
<dbReference type="InterPro" id="IPR020835">
    <property type="entry name" value="Catalase_sf"/>
</dbReference>
<evidence type="ECO:0000256" key="8">
    <source>
        <dbReference type="PIRSR" id="PIRSR000296-1"/>
    </source>
</evidence>
<feature type="domain" description="Catalase core" evidence="12">
    <location>
        <begin position="38"/>
        <end position="357"/>
    </location>
</feature>
<dbReference type="GO" id="GO:0042744">
    <property type="term" value="P:hydrogen peroxide catabolic process"/>
    <property type="evidence" value="ECO:0007669"/>
    <property type="project" value="TreeGrafter"/>
</dbReference>
<evidence type="ECO:0000313" key="14">
    <source>
        <dbReference type="Proteomes" id="UP000246058"/>
    </source>
</evidence>
<comment type="function">
    <text evidence="7">Has an organic peroxide-dependent peroxidase activity.</text>
</comment>
<dbReference type="PANTHER" id="PTHR11465">
    <property type="entry name" value="CATALASE"/>
    <property type="match status" value="1"/>
</dbReference>
<sequence length="357" mass="39362">MESVQQMRLGNRSSRPEPPRRLRSVLGHAVIAFNLGCIGVVGAILIGTPYAGVTPAKIVDRQEKLGLFNGFRRAHAKGVCVEGVFVNNGTLASRSTAAVFRDDETPFVGRFSIGGNNPTAPDLRAGVRSVALDFRLSNGERWRTAMNTNPVLPVRDVESFYDQLAAMTPVPETGKPSANRLAAFYEAHPESVAFRDWQKSYKPTPSFATETYHAINAFLLVDRDGRERAVRWRLVPMEVVRDNTFDDADALQRELARRLTEGPVGFRLEFDFAREGDAVEDPSRPWSDDRERYDAGIVEIRSASPQTGGSCDGINFDPLILPTGMEASGDPILRARSAAYAISQRRRGLEAALDALR</sequence>
<dbReference type="InterPro" id="IPR018028">
    <property type="entry name" value="Catalase"/>
</dbReference>
<dbReference type="KEGG" id="meti:DK427_04440"/>
<evidence type="ECO:0000256" key="7">
    <source>
        <dbReference type="PIRNR" id="PIRNR000296"/>
    </source>
</evidence>
<dbReference type="SUPFAM" id="SSF56634">
    <property type="entry name" value="Heme-dependent catalase-like"/>
    <property type="match status" value="1"/>
</dbReference>
<dbReference type="InterPro" id="IPR024168">
    <property type="entry name" value="Catalase_SrpA-type_pred"/>
</dbReference>
<dbReference type="GO" id="GO:0004096">
    <property type="term" value="F:catalase activity"/>
    <property type="evidence" value="ECO:0007669"/>
    <property type="project" value="InterPro"/>
</dbReference>
<name>A0A2U8VN92_9HYPH</name>
<accession>A0A2U8VN92</accession>
<keyword evidence="2 7" id="KW-0575">Peroxidase</keyword>
<keyword evidence="14" id="KW-1185">Reference proteome</keyword>
<protein>
    <recommendedName>
        <fullName evidence="7">Catalase-related peroxidase</fullName>
        <ecNumber evidence="7">1.11.1.-</ecNumber>
    </recommendedName>
</protein>
<proteinExistence type="inferred from homology"/>
<reference evidence="13 14" key="1">
    <citation type="submission" date="2018-05" db="EMBL/GenBank/DDBJ databases">
        <title>Complete Genome Sequence of Methylobacterium sp. 17Sr1-43.</title>
        <authorList>
            <person name="Srinivasan S."/>
        </authorList>
    </citation>
    <scope>NUCLEOTIDE SEQUENCE [LARGE SCALE GENOMIC DNA]</scope>
    <source>
        <strain evidence="13 14">17Sr1-43</strain>
    </source>
</reference>
<dbReference type="PIRSF" id="PIRSF000296">
    <property type="entry name" value="SrpA"/>
    <property type="match status" value="1"/>
</dbReference>
<dbReference type="PANTHER" id="PTHR11465:SF9">
    <property type="entry name" value="CATALASE"/>
    <property type="match status" value="1"/>
</dbReference>
<evidence type="ECO:0000256" key="1">
    <source>
        <dbReference type="ARBA" id="ARBA00005329"/>
    </source>
</evidence>
<gene>
    <name evidence="13" type="ORF">DK427_04440</name>
</gene>
<dbReference type="SMART" id="SM01060">
    <property type="entry name" value="Catalase"/>
    <property type="match status" value="1"/>
</dbReference>
<evidence type="ECO:0000256" key="3">
    <source>
        <dbReference type="ARBA" id="ARBA00022617"/>
    </source>
</evidence>
<comment type="cofactor">
    <cofactor evidence="7">
        <name>heme</name>
        <dbReference type="ChEBI" id="CHEBI:30413"/>
    </cofactor>
</comment>
<keyword evidence="11" id="KW-0812">Transmembrane</keyword>
<dbReference type="CDD" id="cd08153">
    <property type="entry name" value="srpA_like"/>
    <property type="match status" value="1"/>
</dbReference>
<dbReference type="Gene3D" id="1.20.1280.120">
    <property type="match status" value="1"/>
</dbReference>
<dbReference type="GO" id="GO:0020037">
    <property type="term" value="F:heme binding"/>
    <property type="evidence" value="ECO:0007669"/>
    <property type="project" value="InterPro"/>
</dbReference>
<keyword evidence="5 7" id="KW-0560">Oxidoreductase</keyword>
<dbReference type="PROSITE" id="PS51402">
    <property type="entry name" value="CATALASE_3"/>
    <property type="match status" value="1"/>
</dbReference>
<dbReference type="EMBL" id="CP029551">
    <property type="protein sequence ID" value="AWN35084.1"/>
    <property type="molecule type" value="Genomic_DNA"/>
</dbReference>
<dbReference type="Gene3D" id="2.40.180.10">
    <property type="entry name" value="Catalase core domain"/>
    <property type="match status" value="1"/>
</dbReference>
<feature type="active site" evidence="8">
    <location>
        <position position="75"/>
    </location>
</feature>
<keyword evidence="11" id="KW-0472">Membrane</keyword>